<dbReference type="Proteomes" id="UP000243217">
    <property type="component" value="Unassembled WGS sequence"/>
</dbReference>
<feature type="signal peptide" evidence="1">
    <location>
        <begin position="1"/>
        <end position="20"/>
    </location>
</feature>
<proteinExistence type="predicted"/>
<dbReference type="OrthoDB" id="76485at2759"/>
<comment type="caution">
    <text evidence="2">The sequence shown here is derived from an EMBL/GenBank/DDBJ whole genome shotgun (WGS) entry which is preliminary data.</text>
</comment>
<evidence type="ECO:0008006" key="4">
    <source>
        <dbReference type="Google" id="ProtNLM"/>
    </source>
</evidence>
<name>A0A1V9ZWG0_9STRA</name>
<feature type="chain" id="PRO_5012709448" description="Secreted protein" evidence="1">
    <location>
        <begin position="21"/>
        <end position="144"/>
    </location>
</feature>
<evidence type="ECO:0000313" key="3">
    <source>
        <dbReference type="Proteomes" id="UP000243217"/>
    </source>
</evidence>
<reference evidence="2 3" key="1">
    <citation type="journal article" date="2014" name="Genome Biol. Evol.">
        <title>The secreted proteins of Achlya hypogyna and Thraustotheca clavata identify the ancestral oomycete secretome and reveal gene acquisitions by horizontal gene transfer.</title>
        <authorList>
            <person name="Misner I."/>
            <person name="Blouin N."/>
            <person name="Leonard G."/>
            <person name="Richards T.A."/>
            <person name="Lane C.E."/>
        </authorList>
    </citation>
    <scope>NUCLEOTIDE SEQUENCE [LARGE SCALE GENOMIC DNA]</scope>
    <source>
        <strain evidence="2 3">ATCC 34112</strain>
    </source>
</reference>
<protein>
    <recommendedName>
        <fullName evidence="4">Secreted protein</fullName>
    </recommendedName>
</protein>
<dbReference type="EMBL" id="JNBS01001146">
    <property type="protein sequence ID" value="OQS02344.1"/>
    <property type="molecule type" value="Genomic_DNA"/>
</dbReference>
<gene>
    <name evidence="2" type="ORF">THRCLA_21444</name>
</gene>
<evidence type="ECO:0000313" key="2">
    <source>
        <dbReference type="EMBL" id="OQS02344.1"/>
    </source>
</evidence>
<accession>A0A1V9ZWG0</accession>
<sequence>MSWVLLTLIQLLVSSLLVSSKHIRMSNKIDSKLITAYSHTDRINVMVQLYGSTTSVENSGSGSDHTEYVDRLQAFTQERQQAVKDLLSQFPNEYEGEPKFFWITNQVSIHQATAALVMELAELPSVQAIRGEIKVSIQHHGELV</sequence>
<organism evidence="2 3">
    <name type="scientific">Thraustotheca clavata</name>
    <dbReference type="NCBI Taxonomy" id="74557"/>
    <lineage>
        <taxon>Eukaryota</taxon>
        <taxon>Sar</taxon>
        <taxon>Stramenopiles</taxon>
        <taxon>Oomycota</taxon>
        <taxon>Saprolegniomycetes</taxon>
        <taxon>Saprolegniales</taxon>
        <taxon>Achlyaceae</taxon>
        <taxon>Thraustotheca</taxon>
    </lineage>
</organism>
<dbReference type="AlphaFoldDB" id="A0A1V9ZWG0"/>
<evidence type="ECO:0000256" key="1">
    <source>
        <dbReference type="SAM" id="SignalP"/>
    </source>
</evidence>
<keyword evidence="1" id="KW-0732">Signal</keyword>
<keyword evidence="3" id="KW-1185">Reference proteome</keyword>